<name>A0AAD6VA16_9AGAR</name>
<feature type="region of interest" description="Disordered" evidence="1">
    <location>
        <begin position="29"/>
        <end position="52"/>
    </location>
</feature>
<proteinExistence type="predicted"/>
<protein>
    <submittedName>
        <fullName evidence="2">Uncharacterized protein</fullName>
    </submittedName>
</protein>
<dbReference type="Proteomes" id="UP001219525">
    <property type="component" value="Unassembled WGS sequence"/>
</dbReference>
<gene>
    <name evidence="2" type="ORF">GGX14DRAFT_398590</name>
</gene>
<evidence type="ECO:0000313" key="3">
    <source>
        <dbReference type="Proteomes" id="UP001219525"/>
    </source>
</evidence>
<keyword evidence="3" id="KW-1185">Reference proteome</keyword>
<comment type="caution">
    <text evidence="2">The sequence shown here is derived from an EMBL/GenBank/DDBJ whole genome shotgun (WGS) entry which is preliminary data.</text>
</comment>
<dbReference type="AlphaFoldDB" id="A0AAD6VA16"/>
<reference evidence="2" key="1">
    <citation type="submission" date="2023-03" db="EMBL/GenBank/DDBJ databases">
        <title>Massive genome expansion in bonnet fungi (Mycena s.s.) driven by repeated elements and novel gene families across ecological guilds.</title>
        <authorList>
            <consortium name="Lawrence Berkeley National Laboratory"/>
            <person name="Harder C.B."/>
            <person name="Miyauchi S."/>
            <person name="Viragh M."/>
            <person name="Kuo A."/>
            <person name="Thoen E."/>
            <person name="Andreopoulos B."/>
            <person name="Lu D."/>
            <person name="Skrede I."/>
            <person name="Drula E."/>
            <person name="Henrissat B."/>
            <person name="Morin E."/>
            <person name="Kohler A."/>
            <person name="Barry K."/>
            <person name="LaButti K."/>
            <person name="Morin E."/>
            <person name="Salamov A."/>
            <person name="Lipzen A."/>
            <person name="Mereny Z."/>
            <person name="Hegedus B."/>
            <person name="Baldrian P."/>
            <person name="Stursova M."/>
            <person name="Weitz H."/>
            <person name="Taylor A."/>
            <person name="Grigoriev I.V."/>
            <person name="Nagy L.G."/>
            <person name="Martin F."/>
            <person name="Kauserud H."/>
        </authorList>
    </citation>
    <scope>NUCLEOTIDE SEQUENCE</scope>
    <source>
        <strain evidence="2">9144</strain>
    </source>
</reference>
<organism evidence="2 3">
    <name type="scientific">Mycena pura</name>
    <dbReference type="NCBI Taxonomy" id="153505"/>
    <lineage>
        <taxon>Eukaryota</taxon>
        <taxon>Fungi</taxon>
        <taxon>Dikarya</taxon>
        <taxon>Basidiomycota</taxon>
        <taxon>Agaricomycotina</taxon>
        <taxon>Agaricomycetes</taxon>
        <taxon>Agaricomycetidae</taxon>
        <taxon>Agaricales</taxon>
        <taxon>Marasmiineae</taxon>
        <taxon>Mycenaceae</taxon>
        <taxon>Mycena</taxon>
    </lineage>
</organism>
<sequence length="257" mass="27868">MSNSRSGLDRRDVGLNALRKLCFIAAQSESSADQAPKPSLTPPTRSHPPNAIGHYRHLRLAPTVRRALAERHLPPPIRDPRCRCRRAEHIAQSVYHKGRCNIITCRYLQVWGRSVVTVTAAVDVSDGLLTYSSLFCKERLLPLNPGLTSTRSRGRRVAAVTAAVDVSGELTASLNPCCTDNGRLCFNSLLCPLRKIAGLTRAAVEFSGGVPASARTIAGPPSRFRRSHHQHFWGATLATQRPRDLVGVGKSAGGNGL</sequence>
<evidence type="ECO:0000256" key="1">
    <source>
        <dbReference type="SAM" id="MobiDB-lite"/>
    </source>
</evidence>
<accession>A0AAD6VA16</accession>
<evidence type="ECO:0000313" key="2">
    <source>
        <dbReference type="EMBL" id="KAJ7203837.1"/>
    </source>
</evidence>
<dbReference type="EMBL" id="JARJCW010000049">
    <property type="protein sequence ID" value="KAJ7203837.1"/>
    <property type="molecule type" value="Genomic_DNA"/>
</dbReference>